<dbReference type="InterPro" id="IPR057870">
    <property type="entry name" value="HR1_TOCA"/>
</dbReference>
<comment type="subcellular location">
    <subcellularLocation>
        <location evidence="1">Cell membrane</location>
    </subcellularLocation>
    <subcellularLocation>
        <location evidence="2">Cytoplasm</location>
    </subcellularLocation>
</comment>
<evidence type="ECO:0000256" key="3">
    <source>
        <dbReference type="ARBA" id="ARBA00009426"/>
    </source>
</evidence>
<feature type="compositionally biased region" description="Basic residues" evidence="13">
    <location>
        <begin position="603"/>
        <end position="613"/>
    </location>
</feature>
<organism evidence="17 18">
    <name type="scientific">Meloidogyne hapla</name>
    <name type="common">Root-knot nematode worm</name>
    <dbReference type="NCBI Taxonomy" id="6305"/>
    <lineage>
        <taxon>Eukaryota</taxon>
        <taxon>Metazoa</taxon>
        <taxon>Ecdysozoa</taxon>
        <taxon>Nematoda</taxon>
        <taxon>Chromadorea</taxon>
        <taxon>Rhabditida</taxon>
        <taxon>Tylenchina</taxon>
        <taxon>Tylenchomorpha</taxon>
        <taxon>Tylenchoidea</taxon>
        <taxon>Meloidogynidae</taxon>
        <taxon>Meloidogyninae</taxon>
        <taxon>Meloidogyne</taxon>
    </lineage>
</organism>
<evidence type="ECO:0000256" key="2">
    <source>
        <dbReference type="ARBA" id="ARBA00004496"/>
    </source>
</evidence>
<dbReference type="Pfam" id="PF25610">
    <property type="entry name" value="HR1_TOCA"/>
    <property type="match status" value="1"/>
</dbReference>
<sequence>MTAAGLYRANQDFSSISGPQLVAKQQQQYQPYNNKQNGLLITEESNGSRFSMVSASSIVDPPRPPFIPKKPVFYASTNGVNKKEILSNNKIDNNKNEGRNDLGNEEERKMKIATNYEDASDFKSNGHQKPFLKQMQHSPKMKHSSKPKFDIYNNNNTSSIYHRNHKQNSYHSAPPPLPHRYHQQSLNSSPQHIYAPPITSTTVTTTAITTTYIGGTVPIISNANNDTLCNCSENCINKNEKCSNFSEKNSSTDGSTNSCSNNENCCSESFCGNEALISNGKDVSISNKLLKMGKPTCFEIAEKLQSGNNCKTSRSCTSYFPVVEQKEEKELPNNKNTLKNPPSPLDSASPSANAAAAALITADLRARFRESQNNLNDKEVSKRHSACVLQQQRRLSLVGAPSDSQQMTFSSNTTISSFGCSDAGKTREGRIYATAGFGAAAAARNRKKKLKNNNGIENKINGICEEENVKMRQESICGSQTYLNNDNNQLNCSNLMSNKNDQNYSGTLKSNSGTSIGAFSLGNEFSYETTGKSTLGRRAQKLAQRAALKLSKSGGTLSAELSSSASAIYALFSGNTSSNGFSNEKSFNGENRPENGSDDFLLGRKKASKRKGKKMENLSTSCYWMDKTTLVSKQTAKGIDFLDSFGLFIKERAQIEEEYATKLKNLTKKSRGKKASDDEFTSTSAFHAVLGELESLASQHELVGERLRDVLLPQISDKCRQLRSVRKKHSQGFELMEKDYNAKVDELQKQKKNYEKSHLDAQNAHIKFNRADQNRYLSRHDVDKARMAANNKSTICEQGKQNYAAQLAATNQAKNDFYNILLPRLLEEMRQLEIERIDFTRQIMMESVKAETDVLHIIQRCYEDMNNAIKTVNPEHDTLLVVEQTKTGYAHPADFEFEDLGNPELNEDDTTSFDSSTIRRIGAKNINGKGIPRKHSLKLFNNSIGNKSNGSTGGSHTSSSSNIGEYGNLPPQQRCRRIQKKLEELSNELSIKENSKDGLERLLSVYSNDPKMGDPQTVEKQIDHNKCEIDAINEQIKRFKNLLLDAQSELNQPLGGGGGTHLNTTTNSTISSSPNSSPRGSACSGGTGNNNVSRLNGLNGNNHHSVGERGSYSEASSISSADGAGSSIHGGVAVGHSSTNGITRLLPQPSPAQIVPSASPQTAIQQTSSTLSTSGFSSSSAALTPVTSSINIKQNIADANGGDFYEECDGPLGVDGTDGVQHSDMILGTALARYHYDATPDEAGGTIITMNEGDELLLLERDMGDGWTRVRHRISNAEGFVPTSYLDCKWYGASTSR</sequence>
<dbReference type="SMART" id="SM00326">
    <property type="entry name" value="SH3"/>
    <property type="match status" value="1"/>
</dbReference>
<feature type="region of interest" description="Disordered" evidence="13">
    <location>
        <begin position="941"/>
        <end position="971"/>
    </location>
</feature>
<evidence type="ECO:0000313" key="18">
    <source>
        <dbReference type="WBParaSite" id="MhA1_Contig1326.frz3.gene4"/>
    </source>
</evidence>
<evidence type="ECO:0000256" key="6">
    <source>
        <dbReference type="ARBA" id="ARBA00022490"/>
    </source>
</evidence>
<dbReference type="SUPFAM" id="SSF103657">
    <property type="entry name" value="BAR/IMD domain-like"/>
    <property type="match status" value="1"/>
</dbReference>
<feature type="domain" description="REM-1" evidence="16">
    <location>
        <begin position="968"/>
        <end position="1045"/>
    </location>
</feature>
<dbReference type="SUPFAM" id="SSF50044">
    <property type="entry name" value="SH3-domain"/>
    <property type="match status" value="1"/>
</dbReference>
<dbReference type="PROSITE" id="PS51860">
    <property type="entry name" value="REM_1"/>
    <property type="match status" value="1"/>
</dbReference>
<keyword evidence="17" id="KW-1185">Reference proteome</keyword>
<accession>A0A1I8B3V9</accession>
<evidence type="ECO:0000313" key="17">
    <source>
        <dbReference type="Proteomes" id="UP000095281"/>
    </source>
</evidence>
<dbReference type="InterPro" id="IPR011072">
    <property type="entry name" value="HR1_rho-bd"/>
</dbReference>
<dbReference type="PANTHER" id="PTHR15735:SF12">
    <property type="entry name" value="CDC42-INTERACTING PROTEIN 4, ISOFORM B"/>
    <property type="match status" value="1"/>
</dbReference>
<evidence type="ECO:0000259" key="15">
    <source>
        <dbReference type="PROSITE" id="PS51741"/>
    </source>
</evidence>
<dbReference type="GO" id="GO:0005886">
    <property type="term" value="C:plasma membrane"/>
    <property type="evidence" value="ECO:0007669"/>
    <property type="project" value="UniProtKB-SubCell"/>
</dbReference>
<evidence type="ECO:0000256" key="11">
    <source>
        <dbReference type="PROSITE-ProRule" id="PRU01077"/>
    </source>
</evidence>
<feature type="coiled-coil region" evidence="12">
    <location>
        <begin position="975"/>
        <end position="1002"/>
    </location>
</feature>
<proteinExistence type="inferred from homology"/>
<evidence type="ECO:0000256" key="10">
    <source>
        <dbReference type="PROSITE-ProRule" id="PRU00192"/>
    </source>
</evidence>
<reference evidence="18" key="1">
    <citation type="submission" date="2016-11" db="UniProtKB">
        <authorList>
            <consortium name="WormBaseParasite"/>
        </authorList>
    </citation>
    <scope>IDENTIFICATION</scope>
</reference>
<comment type="similarity">
    <text evidence="3">Belongs to the FNBP1 family.</text>
</comment>
<evidence type="ECO:0000256" key="12">
    <source>
        <dbReference type="SAM" id="Coils"/>
    </source>
</evidence>
<feature type="compositionally biased region" description="Low complexity" evidence="13">
    <location>
        <begin position="1167"/>
        <end position="1178"/>
    </location>
</feature>
<feature type="coiled-coil region" evidence="12">
    <location>
        <begin position="737"/>
        <end position="764"/>
    </location>
</feature>
<dbReference type="GO" id="GO:0005737">
    <property type="term" value="C:cytoplasm"/>
    <property type="evidence" value="ECO:0007669"/>
    <property type="project" value="UniProtKB-SubCell"/>
</dbReference>
<feature type="region of interest" description="Disordered" evidence="13">
    <location>
        <begin position="582"/>
        <end position="613"/>
    </location>
</feature>
<name>A0A1I8B3V9_MELHA</name>
<keyword evidence="8 11" id="KW-0175">Coiled coil</keyword>
<dbReference type="InterPro" id="IPR036028">
    <property type="entry name" value="SH3-like_dom_sf"/>
</dbReference>
<dbReference type="Pfam" id="PF00611">
    <property type="entry name" value="FCH"/>
    <property type="match status" value="1"/>
</dbReference>
<feature type="compositionally biased region" description="Low complexity" evidence="13">
    <location>
        <begin position="333"/>
        <end position="350"/>
    </location>
</feature>
<evidence type="ECO:0000259" key="14">
    <source>
        <dbReference type="PROSITE" id="PS50002"/>
    </source>
</evidence>
<feature type="compositionally biased region" description="Polar residues" evidence="13">
    <location>
        <begin position="1089"/>
        <end position="1104"/>
    </location>
</feature>
<evidence type="ECO:0000256" key="7">
    <source>
        <dbReference type="ARBA" id="ARBA00022583"/>
    </source>
</evidence>
<dbReference type="WBParaSite" id="MhA1_Contig1326.frz3.gene4">
    <property type="protein sequence ID" value="MhA1_Contig1326.frz3.gene4"/>
    <property type="gene ID" value="MhA1_Contig1326.frz3.gene4"/>
</dbReference>
<keyword evidence="9" id="KW-0472">Membrane</keyword>
<dbReference type="Gene3D" id="2.30.30.40">
    <property type="entry name" value="SH3 Domains"/>
    <property type="match status" value="1"/>
</dbReference>
<feature type="region of interest" description="Disordered" evidence="13">
    <location>
        <begin position="1053"/>
        <end position="1178"/>
    </location>
</feature>
<dbReference type="InterPro" id="IPR031160">
    <property type="entry name" value="F_BAR_dom"/>
</dbReference>
<keyword evidence="5" id="KW-1003">Cell membrane</keyword>
<dbReference type="Gene3D" id="1.20.1270.60">
    <property type="entry name" value="Arfaptin homology (AH) domain/BAR domain"/>
    <property type="match status" value="1"/>
</dbReference>
<dbReference type="GO" id="GO:0007165">
    <property type="term" value="P:signal transduction"/>
    <property type="evidence" value="ECO:0007669"/>
    <property type="project" value="InterPro"/>
</dbReference>
<dbReference type="InterPro" id="IPR001452">
    <property type="entry name" value="SH3_domain"/>
</dbReference>
<feature type="compositionally biased region" description="Low complexity" evidence="13">
    <location>
        <begin position="941"/>
        <end position="964"/>
    </location>
</feature>
<feature type="region of interest" description="Disordered" evidence="13">
    <location>
        <begin position="133"/>
        <end position="176"/>
    </location>
</feature>
<feature type="compositionally biased region" description="Polar residues" evidence="13">
    <location>
        <begin position="1156"/>
        <end position="1166"/>
    </location>
</feature>
<feature type="domain" description="SH3" evidence="14">
    <location>
        <begin position="1225"/>
        <end position="1291"/>
    </location>
</feature>
<keyword evidence="4 10" id="KW-0728">SH3 domain</keyword>
<keyword evidence="7" id="KW-0254">Endocytosis</keyword>
<evidence type="ECO:0000256" key="5">
    <source>
        <dbReference type="ARBA" id="ARBA00022475"/>
    </source>
</evidence>
<dbReference type="GO" id="GO:0006897">
    <property type="term" value="P:endocytosis"/>
    <property type="evidence" value="ECO:0007669"/>
    <property type="project" value="UniProtKB-KW"/>
</dbReference>
<evidence type="ECO:0000256" key="9">
    <source>
        <dbReference type="ARBA" id="ARBA00023136"/>
    </source>
</evidence>
<keyword evidence="6" id="KW-0963">Cytoplasm</keyword>
<dbReference type="CDD" id="cd11911">
    <property type="entry name" value="SH3_CIP4-like"/>
    <property type="match status" value="1"/>
</dbReference>
<dbReference type="SMART" id="SM00055">
    <property type="entry name" value="FCH"/>
    <property type="match status" value="1"/>
</dbReference>
<feature type="compositionally biased region" description="Low complexity" evidence="13">
    <location>
        <begin position="1061"/>
        <end position="1081"/>
    </location>
</feature>
<evidence type="ECO:0000259" key="16">
    <source>
        <dbReference type="PROSITE" id="PS51860"/>
    </source>
</evidence>
<feature type="compositionally biased region" description="Low complexity" evidence="13">
    <location>
        <begin position="1110"/>
        <end position="1131"/>
    </location>
</feature>
<dbReference type="PROSITE" id="PS51741">
    <property type="entry name" value="F_BAR"/>
    <property type="match status" value="1"/>
</dbReference>
<dbReference type="PANTHER" id="PTHR15735">
    <property type="entry name" value="FCH AND DOUBLE SH3 DOMAINS PROTEIN"/>
    <property type="match status" value="1"/>
</dbReference>
<dbReference type="CDD" id="cd11619">
    <property type="entry name" value="HR1_CIP4-like"/>
    <property type="match status" value="1"/>
</dbReference>
<dbReference type="Gene3D" id="6.10.140.470">
    <property type="match status" value="1"/>
</dbReference>
<evidence type="ECO:0000256" key="13">
    <source>
        <dbReference type="SAM" id="MobiDB-lite"/>
    </source>
</evidence>
<evidence type="ECO:0000256" key="1">
    <source>
        <dbReference type="ARBA" id="ARBA00004236"/>
    </source>
</evidence>
<evidence type="ECO:0000256" key="8">
    <source>
        <dbReference type="ARBA" id="ARBA00023054"/>
    </source>
</evidence>
<dbReference type="Proteomes" id="UP000095281">
    <property type="component" value="Unplaced"/>
</dbReference>
<feature type="domain" description="F-BAR" evidence="15">
    <location>
        <begin position="613"/>
        <end position="877"/>
    </location>
</feature>
<dbReference type="PROSITE" id="PS50002">
    <property type="entry name" value="SH3"/>
    <property type="match status" value="1"/>
</dbReference>
<dbReference type="InterPro" id="IPR001060">
    <property type="entry name" value="FCH_dom"/>
</dbReference>
<protein>
    <submittedName>
        <fullName evidence="18">SH3 domain-containing protein</fullName>
    </submittedName>
</protein>
<dbReference type="InterPro" id="IPR027267">
    <property type="entry name" value="AH/BAR_dom_sf"/>
</dbReference>
<feature type="compositionally biased region" description="Polar residues" evidence="13">
    <location>
        <begin position="152"/>
        <end position="161"/>
    </location>
</feature>
<feature type="region of interest" description="Disordered" evidence="13">
    <location>
        <begin position="327"/>
        <end position="350"/>
    </location>
</feature>
<evidence type="ECO:0000256" key="4">
    <source>
        <dbReference type="ARBA" id="ARBA00022443"/>
    </source>
</evidence>